<name>A0A7I7VLY3_9MYCO</name>
<proteinExistence type="predicted"/>
<protein>
    <recommendedName>
        <fullName evidence="4">ESX-1 secretion-associated protein</fullName>
    </recommendedName>
</protein>
<dbReference type="EMBL" id="AP022605">
    <property type="protein sequence ID" value="BBZ06316.1"/>
    <property type="molecule type" value="Genomic_DNA"/>
</dbReference>
<evidence type="ECO:0000313" key="3">
    <source>
        <dbReference type="Proteomes" id="UP000467201"/>
    </source>
</evidence>
<dbReference type="Proteomes" id="UP000467201">
    <property type="component" value="Chromosome"/>
</dbReference>
<evidence type="ECO:0000313" key="2">
    <source>
        <dbReference type="EMBL" id="BBZ06316.1"/>
    </source>
</evidence>
<sequence length="101" mass="10638">MSHPQQPLKTDPTELRMTADKLEGHAGGFRTAHQAAQSRASKAALGSGSAAAALPGMLAAWEADGAKFDEHFVRHARGHREAADAYARTDADSAERIDDAG</sequence>
<evidence type="ECO:0008006" key="4">
    <source>
        <dbReference type="Google" id="ProtNLM"/>
    </source>
</evidence>
<gene>
    <name evidence="2" type="ORF">MDOR_04850</name>
</gene>
<dbReference type="Gene3D" id="1.10.287.1060">
    <property type="entry name" value="ESAT-6-like"/>
    <property type="match status" value="1"/>
</dbReference>
<organism evidence="2 3">
    <name type="scientific">Mycolicibacterium doricum</name>
    <dbReference type="NCBI Taxonomy" id="126673"/>
    <lineage>
        <taxon>Bacteria</taxon>
        <taxon>Bacillati</taxon>
        <taxon>Actinomycetota</taxon>
        <taxon>Actinomycetes</taxon>
        <taxon>Mycobacteriales</taxon>
        <taxon>Mycobacteriaceae</taxon>
        <taxon>Mycolicibacterium</taxon>
    </lineage>
</organism>
<dbReference type="AlphaFoldDB" id="A0A7I7VLY3"/>
<dbReference type="InterPro" id="IPR036689">
    <property type="entry name" value="ESAT-6-like_sf"/>
</dbReference>
<evidence type="ECO:0000256" key="1">
    <source>
        <dbReference type="SAM" id="MobiDB-lite"/>
    </source>
</evidence>
<reference evidence="2 3" key="1">
    <citation type="journal article" date="2019" name="Emerg. Microbes Infect.">
        <title>Comprehensive subspecies identification of 175 nontuberculous mycobacteria species based on 7547 genomic profiles.</title>
        <authorList>
            <person name="Matsumoto Y."/>
            <person name="Kinjo T."/>
            <person name="Motooka D."/>
            <person name="Nabeya D."/>
            <person name="Jung N."/>
            <person name="Uechi K."/>
            <person name="Horii T."/>
            <person name="Iida T."/>
            <person name="Fujita J."/>
            <person name="Nakamura S."/>
        </authorList>
    </citation>
    <scope>NUCLEOTIDE SEQUENCE [LARGE SCALE GENOMIC DNA]</scope>
    <source>
        <strain evidence="2 3">JCM 12405</strain>
    </source>
</reference>
<dbReference type="KEGG" id="mdr:MDOR_04850"/>
<dbReference type="SUPFAM" id="SSF140453">
    <property type="entry name" value="EsxAB dimer-like"/>
    <property type="match status" value="1"/>
</dbReference>
<feature type="region of interest" description="Disordered" evidence="1">
    <location>
        <begin position="78"/>
        <end position="101"/>
    </location>
</feature>
<accession>A0A7I7VLY3</accession>